<dbReference type="GO" id="GO:0051698">
    <property type="term" value="F:saccharopine oxidase activity"/>
    <property type="evidence" value="ECO:0007669"/>
    <property type="project" value="TreeGrafter"/>
</dbReference>
<keyword evidence="4" id="KW-0274">FAD</keyword>
<comment type="cofactor">
    <cofactor evidence="1">
        <name>FAD</name>
        <dbReference type="ChEBI" id="CHEBI:57692"/>
    </cofactor>
</comment>
<evidence type="ECO:0000256" key="5">
    <source>
        <dbReference type="ARBA" id="ARBA00023002"/>
    </source>
</evidence>
<dbReference type="InterPro" id="IPR036188">
    <property type="entry name" value="FAD/NAD-bd_sf"/>
</dbReference>
<evidence type="ECO:0000256" key="1">
    <source>
        <dbReference type="ARBA" id="ARBA00001974"/>
    </source>
</evidence>
<proteinExistence type="inferred from homology"/>
<evidence type="ECO:0000256" key="2">
    <source>
        <dbReference type="ARBA" id="ARBA00010989"/>
    </source>
</evidence>
<keyword evidence="5" id="KW-0560">Oxidoreductase</keyword>
<dbReference type="GO" id="GO:0050660">
    <property type="term" value="F:flavin adenine dinucleotide binding"/>
    <property type="evidence" value="ECO:0007669"/>
    <property type="project" value="InterPro"/>
</dbReference>
<dbReference type="InterPro" id="IPR045170">
    <property type="entry name" value="MTOX"/>
</dbReference>
<dbReference type="Proteomes" id="UP000308953">
    <property type="component" value="Unassembled WGS sequence"/>
</dbReference>
<keyword evidence="3" id="KW-0285">Flavoprotein</keyword>
<accession>A0A4S8WIB4</accession>
<dbReference type="PANTHER" id="PTHR10961">
    <property type="entry name" value="PEROXISOMAL SARCOSINE OXIDASE"/>
    <property type="match status" value="1"/>
</dbReference>
<organism evidence="7 8">
    <name type="scientific">Aureobasidium pullulans</name>
    <name type="common">Black yeast</name>
    <name type="synonym">Pullularia pullulans</name>
    <dbReference type="NCBI Taxonomy" id="5580"/>
    <lineage>
        <taxon>Eukaryota</taxon>
        <taxon>Fungi</taxon>
        <taxon>Dikarya</taxon>
        <taxon>Ascomycota</taxon>
        <taxon>Pezizomycotina</taxon>
        <taxon>Dothideomycetes</taxon>
        <taxon>Dothideomycetidae</taxon>
        <taxon>Dothideales</taxon>
        <taxon>Saccotheciaceae</taxon>
        <taxon>Aureobasidium</taxon>
    </lineage>
</organism>
<evidence type="ECO:0000313" key="8">
    <source>
        <dbReference type="Proteomes" id="UP000308953"/>
    </source>
</evidence>
<sequence length="478" mass="52417">MITIEAGNVGCGYANLCYHHGLSPSILLVLRVLSISTTPLMSKSEPIVIVGGGAWGLSTALHLRQSGYTDITVFETADSIPSRYSAAYDINKIVRAEYEESFYTDLALQAIQAWKDPLFGPYYHETGYIVATSGSAPAKAKNSLETALASVSKHPVFAPGIEALNNSDEFKKYAWQITGPLKGFTGYFNRLAGYAHSANALHGIFLHCATLGIKFVLGKSAGTVSELVYEGQGSARRCTGVHTADGKTHAAAKTIVASGAWGASLVPEMGRFVTARSWSVAHIQLTEQECDYLRGLPVINVRDLGFFFEPDPATRLFKLCPLGAGFTNTDEIGTSLPPTDRIPPPQDFIPAEDEIKLRKLVAETFPWMADRPFVDKKICWFADTSDSEYCIDFLPDTNNSVVILSGDSGHGFKMMPIFGKWVVELLENGKQSIDRWQWKTKDERGQSWGDSVSWRIGKSRELSDLIDEARRGGLQARL</sequence>
<dbReference type="PANTHER" id="PTHR10961:SF26">
    <property type="entry name" value="L-SACCHAROPINE OXIDASE"/>
    <property type="match status" value="1"/>
</dbReference>
<evidence type="ECO:0000256" key="3">
    <source>
        <dbReference type="ARBA" id="ARBA00022630"/>
    </source>
</evidence>
<evidence type="ECO:0000313" key="7">
    <source>
        <dbReference type="EMBL" id="THX36867.1"/>
    </source>
</evidence>
<reference evidence="7 8" key="1">
    <citation type="submission" date="2018-10" db="EMBL/GenBank/DDBJ databases">
        <title>Fifty Aureobasidium pullulans genomes reveal a recombining polyextremotolerant generalist.</title>
        <authorList>
            <person name="Gostincar C."/>
            <person name="Turk M."/>
            <person name="Zajc J."/>
            <person name="Gunde-Cimerman N."/>
        </authorList>
    </citation>
    <scope>NUCLEOTIDE SEQUENCE [LARGE SCALE GENOMIC DNA]</scope>
    <source>
        <strain evidence="7 8">EXF-9785</strain>
    </source>
</reference>
<dbReference type="AlphaFoldDB" id="A0A4S8WIB4"/>
<comment type="similarity">
    <text evidence="2">Belongs to the MSOX/MTOX family.</text>
</comment>
<feature type="domain" description="FAD dependent oxidoreductase" evidence="6">
    <location>
        <begin position="47"/>
        <end position="425"/>
    </location>
</feature>
<gene>
    <name evidence="7" type="ORF">D6D10_06314</name>
</gene>
<evidence type="ECO:0000256" key="4">
    <source>
        <dbReference type="ARBA" id="ARBA00022827"/>
    </source>
</evidence>
<dbReference type="Gene3D" id="3.50.50.60">
    <property type="entry name" value="FAD/NAD(P)-binding domain"/>
    <property type="match status" value="1"/>
</dbReference>
<evidence type="ECO:0000259" key="6">
    <source>
        <dbReference type="Pfam" id="PF01266"/>
    </source>
</evidence>
<dbReference type="Gene3D" id="3.30.9.10">
    <property type="entry name" value="D-Amino Acid Oxidase, subunit A, domain 2"/>
    <property type="match status" value="1"/>
</dbReference>
<comment type="caution">
    <text evidence="7">The sequence shown here is derived from an EMBL/GenBank/DDBJ whole genome shotgun (WGS) entry which is preliminary data.</text>
</comment>
<dbReference type="InterPro" id="IPR006076">
    <property type="entry name" value="FAD-dep_OxRdtase"/>
</dbReference>
<dbReference type="GO" id="GO:0008115">
    <property type="term" value="F:sarcosine oxidase activity"/>
    <property type="evidence" value="ECO:0007669"/>
    <property type="project" value="TreeGrafter"/>
</dbReference>
<name>A0A4S8WIB4_AURPU</name>
<dbReference type="Pfam" id="PF01266">
    <property type="entry name" value="DAO"/>
    <property type="match status" value="1"/>
</dbReference>
<protein>
    <submittedName>
        <fullName evidence="7">Oxygen oxidoreductase</fullName>
    </submittedName>
</protein>
<dbReference type="SUPFAM" id="SSF51905">
    <property type="entry name" value="FAD/NAD(P)-binding domain"/>
    <property type="match status" value="1"/>
</dbReference>
<dbReference type="EMBL" id="QZAV01000151">
    <property type="protein sequence ID" value="THX36867.1"/>
    <property type="molecule type" value="Genomic_DNA"/>
</dbReference>